<name>A0A163KIC0_ABSGL</name>
<keyword evidence="3" id="KW-1000">Mitochondrion outer membrane</keyword>
<dbReference type="InterPro" id="IPR033468">
    <property type="entry name" value="Metaxin_GST"/>
</dbReference>
<keyword evidence="6" id="KW-0472">Membrane</keyword>
<dbReference type="Proteomes" id="UP000078561">
    <property type="component" value="Unassembled WGS sequence"/>
</dbReference>
<dbReference type="GO" id="GO:0007005">
    <property type="term" value="P:mitochondrion organization"/>
    <property type="evidence" value="ECO:0007669"/>
    <property type="project" value="TreeGrafter"/>
</dbReference>
<dbReference type="STRING" id="4829.A0A163KIC0"/>
<evidence type="ECO:0000256" key="3">
    <source>
        <dbReference type="ARBA" id="ARBA00022787"/>
    </source>
</evidence>
<dbReference type="GO" id="GO:0001401">
    <property type="term" value="C:SAM complex"/>
    <property type="evidence" value="ECO:0007669"/>
    <property type="project" value="InterPro"/>
</dbReference>
<organism evidence="9">
    <name type="scientific">Absidia glauca</name>
    <name type="common">Pin mould</name>
    <dbReference type="NCBI Taxonomy" id="4829"/>
    <lineage>
        <taxon>Eukaryota</taxon>
        <taxon>Fungi</taxon>
        <taxon>Fungi incertae sedis</taxon>
        <taxon>Mucoromycota</taxon>
        <taxon>Mucoromycotina</taxon>
        <taxon>Mucoromycetes</taxon>
        <taxon>Mucorales</taxon>
        <taxon>Cunninghamellaceae</taxon>
        <taxon>Absidia</taxon>
    </lineage>
</organism>
<dbReference type="OMA" id="RNAWLYT"/>
<sequence length="287" mass="32703">MPSFMDNTPLPRLPVIELPPFLEWMKLKSFPLKTYPAVNQPLRLQNDTLFIYGPGPRDTPTASFDVHCLQVQVYFKFCGINVDISNSNEPDASPSHQLPYLATVVGQVLAGKEIEQWNKATPLGDQQDEATAFISMIQSKLHSALLFSLWLEPLNYNQHTFKLYYDHIPAPINSIMGNRKKDQIVEDLLANRDILSREEIYADAAQVLEALSVKLGDHTYFFDKSEPTWMDAVVFSYLHVILHIPAVTKPDVTTEEKKQAAALRNLVLQHKNLGRYAAHIRNQYLKQ</sequence>
<evidence type="ECO:0000256" key="2">
    <source>
        <dbReference type="ARBA" id="ARBA00022448"/>
    </source>
</evidence>
<evidence type="ECO:0000259" key="8">
    <source>
        <dbReference type="Pfam" id="PF17171"/>
    </source>
</evidence>
<keyword evidence="10" id="KW-1185">Reference proteome</keyword>
<dbReference type="InParanoid" id="A0A163KIC0"/>
<keyword evidence="2" id="KW-0813">Transport</keyword>
<evidence type="ECO:0000256" key="6">
    <source>
        <dbReference type="ARBA" id="ARBA00023136"/>
    </source>
</evidence>
<dbReference type="InterPro" id="IPR050931">
    <property type="entry name" value="Mito_Protein_Transport_Metaxin"/>
</dbReference>
<evidence type="ECO:0000256" key="5">
    <source>
        <dbReference type="ARBA" id="ARBA00023128"/>
    </source>
</evidence>
<evidence type="ECO:0000256" key="4">
    <source>
        <dbReference type="ARBA" id="ARBA00022927"/>
    </source>
</evidence>
<evidence type="ECO:0000313" key="10">
    <source>
        <dbReference type="Proteomes" id="UP000078561"/>
    </source>
</evidence>
<evidence type="ECO:0000256" key="1">
    <source>
        <dbReference type="ARBA" id="ARBA00004294"/>
    </source>
</evidence>
<dbReference type="AlphaFoldDB" id="A0A163KIC0"/>
<dbReference type="Pfam" id="PF10568">
    <property type="entry name" value="Tom37"/>
    <property type="match status" value="1"/>
</dbReference>
<protein>
    <recommendedName>
        <fullName evidence="11">Metaxin glutathione S-transferase domain-containing protein</fullName>
    </recommendedName>
</protein>
<keyword evidence="4" id="KW-0653">Protein transport</keyword>
<feature type="domain" description="Mitochondrial outer membrane transport complex Sam37/metaxin N-terminal" evidence="7">
    <location>
        <begin position="68"/>
        <end position="179"/>
    </location>
</feature>
<gene>
    <name evidence="9" type="primary">ABSGL_13887.1 scaffold 14340</name>
</gene>
<evidence type="ECO:0008006" key="11">
    <source>
        <dbReference type="Google" id="ProtNLM"/>
    </source>
</evidence>
<dbReference type="OrthoDB" id="198787at2759"/>
<dbReference type="FunCoup" id="A0A163KIC0">
    <property type="interactions" value="141"/>
</dbReference>
<proteinExistence type="predicted"/>
<dbReference type="GO" id="GO:0015031">
    <property type="term" value="P:protein transport"/>
    <property type="evidence" value="ECO:0007669"/>
    <property type="project" value="UniProtKB-KW"/>
</dbReference>
<dbReference type="PANTHER" id="PTHR12289">
    <property type="entry name" value="METAXIN RELATED"/>
    <property type="match status" value="1"/>
</dbReference>
<dbReference type="Pfam" id="PF17171">
    <property type="entry name" value="GST_C_6"/>
    <property type="match status" value="1"/>
</dbReference>
<dbReference type="InterPro" id="IPR019564">
    <property type="entry name" value="Sam37/metaxin_N"/>
</dbReference>
<feature type="domain" description="Metaxin glutathione S-transferase" evidence="8">
    <location>
        <begin position="205"/>
        <end position="280"/>
    </location>
</feature>
<comment type="subcellular location">
    <subcellularLocation>
        <location evidence="1">Mitochondrion outer membrane</location>
    </subcellularLocation>
</comment>
<evidence type="ECO:0000313" key="9">
    <source>
        <dbReference type="EMBL" id="SAM08225.1"/>
    </source>
</evidence>
<keyword evidence="5" id="KW-0496">Mitochondrion</keyword>
<dbReference type="PANTHER" id="PTHR12289:SF77">
    <property type="entry name" value="METAXIN-2"/>
    <property type="match status" value="1"/>
</dbReference>
<accession>A0A163KIC0</accession>
<evidence type="ECO:0000259" key="7">
    <source>
        <dbReference type="Pfam" id="PF10568"/>
    </source>
</evidence>
<dbReference type="EMBL" id="LT554889">
    <property type="protein sequence ID" value="SAM08225.1"/>
    <property type="molecule type" value="Genomic_DNA"/>
</dbReference>
<reference evidence="9" key="1">
    <citation type="submission" date="2016-04" db="EMBL/GenBank/DDBJ databases">
        <authorList>
            <person name="Evans L.H."/>
            <person name="Alamgir A."/>
            <person name="Owens N."/>
            <person name="Weber N.D."/>
            <person name="Virtaneva K."/>
            <person name="Barbian K."/>
            <person name="Babar A."/>
            <person name="Rosenke K."/>
        </authorList>
    </citation>
    <scope>NUCLEOTIDE SEQUENCE [LARGE SCALE GENOMIC DNA]</scope>
    <source>
        <strain evidence="9">CBS 101.48</strain>
    </source>
</reference>